<dbReference type="PROSITE" id="PS00786">
    <property type="entry name" value="5_NUCLEOTIDASE_2"/>
    <property type="match status" value="1"/>
</dbReference>
<dbReference type="RefSeq" id="WP_031524394.1">
    <property type="nucleotide sequence ID" value="NZ_CP074352.1"/>
</dbReference>
<evidence type="ECO:0000256" key="5">
    <source>
        <dbReference type="RuleBase" id="RU362119"/>
    </source>
</evidence>
<dbReference type="InterPro" id="IPR006146">
    <property type="entry name" value="5'-Nucleotdase_CS"/>
</dbReference>
<comment type="similarity">
    <text evidence="1 5">Belongs to the 5'-nucleotidase family.</text>
</comment>
<evidence type="ECO:0000313" key="9">
    <source>
        <dbReference type="Proteomes" id="UP001156318"/>
    </source>
</evidence>
<evidence type="ECO:0000256" key="4">
    <source>
        <dbReference type="ARBA" id="ARBA00022741"/>
    </source>
</evidence>
<evidence type="ECO:0000313" key="8">
    <source>
        <dbReference type="EMBL" id="UYU32858.1"/>
    </source>
</evidence>
<keyword evidence="2" id="KW-0479">Metal-binding</keyword>
<feature type="domain" description="Calcineurin-like phosphoesterase" evidence="6">
    <location>
        <begin position="25"/>
        <end position="252"/>
    </location>
</feature>
<keyword evidence="4 5" id="KW-0547">Nucleotide-binding</keyword>
<organism evidence="8 9">
    <name type="scientific">Siccibacter colletis</name>
    <dbReference type="NCBI Taxonomy" id="1505757"/>
    <lineage>
        <taxon>Bacteria</taxon>
        <taxon>Pseudomonadati</taxon>
        <taxon>Pseudomonadota</taxon>
        <taxon>Gammaproteobacteria</taxon>
        <taxon>Enterobacterales</taxon>
        <taxon>Enterobacteriaceae</taxon>
        <taxon>Siccibacter</taxon>
    </lineage>
</organism>
<dbReference type="Proteomes" id="UP001156318">
    <property type="component" value="Chromosome"/>
</dbReference>
<keyword evidence="5" id="KW-0378">Hydrolase</keyword>
<dbReference type="InterPro" id="IPR029052">
    <property type="entry name" value="Metallo-depent_PP-like"/>
</dbReference>
<feature type="chain" id="PRO_5044983978" evidence="5">
    <location>
        <begin position="22"/>
        <end position="518"/>
    </location>
</feature>
<evidence type="ECO:0000259" key="7">
    <source>
        <dbReference type="Pfam" id="PF02872"/>
    </source>
</evidence>
<dbReference type="Pfam" id="PF00149">
    <property type="entry name" value="Metallophos"/>
    <property type="match status" value="1"/>
</dbReference>
<evidence type="ECO:0000256" key="3">
    <source>
        <dbReference type="ARBA" id="ARBA00022729"/>
    </source>
</evidence>
<feature type="domain" description="5'-Nucleotidase C-terminal" evidence="7">
    <location>
        <begin position="328"/>
        <end position="474"/>
    </location>
</feature>
<protein>
    <submittedName>
        <fullName evidence="8">Bifunctional metallophosphatase/5'-nucleotidase</fullName>
    </submittedName>
</protein>
<evidence type="ECO:0000256" key="1">
    <source>
        <dbReference type="ARBA" id="ARBA00006654"/>
    </source>
</evidence>
<gene>
    <name evidence="8" type="ORF">KFZ77_04885</name>
</gene>
<feature type="signal peptide" evidence="5">
    <location>
        <begin position="1"/>
        <end position="21"/>
    </location>
</feature>
<dbReference type="Pfam" id="PF02872">
    <property type="entry name" value="5_nucleotid_C"/>
    <property type="match status" value="1"/>
</dbReference>
<dbReference type="PANTHER" id="PTHR11575">
    <property type="entry name" value="5'-NUCLEOTIDASE-RELATED"/>
    <property type="match status" value="1"/>
</dbReference>
<dbReference type="EMBL" id="CP074352">
    <property type="protein sequence ID" value="UYU32858.1"/>
    <property type="molecule type" value="Genomic_DNA"/>
</dbReference>
<proteinExistence type="inferred from homology"/>
<evidence type="ECO:0000259" key="6">
    <source>
        <dbReference type="Pfam" id="PF00149"/>
    </source>
</evidence>
<dbReference type="InterPro" id="IPR036907">
    <property type="entry name" value="5'-Nucleotdase_C_sf"/>
</dbReference>
<evidence type="ECO:0000256" key="2">
    <source>
        <dbReference type="ARBA" id="ARBA00022723"/>
    </source>
</evidence>
<sequence length="518" mass="56360">MHKKIKLALLISVLLAQPLFAKDVTIFYTNDLHAHVDPWINPVVDKARPVGGFATIAGVVNQAKQTEKNVYFFDAGDYFTGPYLSLLTKGEAIADIMNTMPYDAISVGNHEFDHGVPNMVAQLKKIKYPVLLGNVYYKKSGERVIDKPWTIVERDGLKIGVIGIHGKFAFYDTIAASMITDVEARDEIPEIKQAVAALKGKVDLTVLLIHEGVPGRQSSFGNKDVARLLQADIDTAKAVSGIDVLITGHAHAGTPEPIKVGNTLIVSTDAYATNLGKLVLDFNPETKKIDGYKGELITMFADSYKADAKVQQEINRWEDKLKTITAQVVGHTPVTLTRSYGESSPLGNLIMDAGMAQAPDAVAAFQNSGGIRADLEKGDITYGSVISAYPFNNDITTMDLTGSDITSLMVHATNLTNGILQVSKNVKVVYDSRKPLNQRIVSFTIDGKAVEPTKTYRIMTNSFCATGGDGYEAFLRGKNVKTMSGTTSAQALVDYFKRHDPVQPDNTKRVLDVASTLN</sequence>
<dbReference type="Gene3D" id="3.60.21.10">
    <property type="match status" value="1"/>
</dbReference>
<dbReference type="InterPro" id="IPR004843">
    <property type="entry name" value="Calcineurin-like_PHP"/>
</dbReference>
<dbReference type="SUPFAM" id="SSF56300">
    <property type="entry name" value="Metallo-dependent phosphatases"/>
    <property type="match status" value="1"/>
</dbReference>
<accession>A0ABY6JHD4</accession>
<dbReference type="PRINTS" id="PR01607">
    <property type="entry name" value="APYRASEFAMLY"/>
</dbReference>
<dbReference type="Gene3D" id="3.90.780.10">
    <property type="entry name" value="5'-Nucleotidase, C-terminal domain"/>
    <property type="match status" value="1"/>
</dbReference>
<keyword evidence="9" id="KW-1185">Reference proteome</keyword>
<dbReference type="InterPro" id="IPR006179">
    <property type="entry name" value="5_nucleotidase/apyrase"/>
</dbReference>
<dbReference type="PANTHER" id="PTHR11575:SF46">
    <property type="entry name" value="PROTEIN USHA"/>
    <property type="match status" value="1"/>
</dbReference>
<reference evidence="8 9" key="1">
    <citation type="submission" date="2021-05" db="EMBL/GenBank/DDBJ databases">
        <title>Isolation, identification, and the growth promoting effects of Pantoea dispersa strain YSD J2 from the aboveground leaves of Cyperus esculentus L.Var. Sativus.</title>
        <authorList>
            <person name="Wang S."/>
            <person name="Tang X.M."/>
            <person name="Huang Y.N."/>
        </authorList>
    </citation>
    <scope>NUCLEOTIDE SEQUENCE [LARGE SCALE GENOMIC DNA]</scope>
    <source>
        <strain evidence="9">YSD YN2</strain>
    </source>
</reference>
<name>A0ABY6JHD4_9ENTR</name>
<keyword evidence="3 5" id="KW-0732">Signal</keyword>
<dbReference type="SUPFAM" id="SSF55816">
    <property type="entry name" value="5'-nucleotidase (syn. UDP-sugar hydrolase), C-terminal domain"/>
    <property type="match status" value="1"/>
</dbReference>
<dbReference type="InterPro" id="IPR008334">
    <property type="entry name" value="5'-Nucleotdase_C"/>
</dbReference>
<dbReference type="CDD" id="cd00845">
    <property type="entry name" value="MPP_UshA_N_like"/>
    <property type="match status" value="1"/>
</dbReference>